<dbReference type="InterPro" id="IPR015422">
    <property type="entry name" value="PyrdxlP-dep_Trfase_small"/>
</dbReference>
<evidence type="ECO:0000313" key="10">
    <source>
        <dbReference type="Proteomes" id="UP000484076"/>
    </source>
</evidence>
<evidence type="ECO:0000256" key="2">
    <source>
        <dbReference type="ARBA" id="ARBA00007441"/>
    </source>
</evidence>
<comment type="similarity">
    <text evidence="2">Belongs to the class-I pyridoxal-phosphate-dependent aminotransferase family.</text>
</comment>
<dbReference type="GO" id="GO:0006520">
    <property type="term" value="P:amino acid metabolic process"/>
    <property type="evidence" value="ECO:0007669"/>
    <property type="project" value="InterPro"/>
</dbReference>
<dbReference type="GO" id="GO:0004069">
    <property type="term" value="F:L-aspartate:2-oxoglutarate aminotransferase activity"/>
    <property type="evidence" value="ECO:0007669"/>
    <property type="project" value="UniProtKB-EC"/>
</dbReference>
<dbReference type="InterPro" id="IPR015421">
    <property type="entry name" value="PyrdxlP-dep_Trfase_major"/>
</dbReference>
<keyword evidence="4 9" id="KW-0032">Aminotransferase</keyword>
<dbReference type="EC" id="2.6.1.1" evidence="3"/>
<evidence type="ECO:0000256" key="7">
    <source>
        <dbReference type="ARBA" id="ARBA00049185"/>
    </source>
</evidence>
<gene>
    <name evidence="9" type="ORF">GEU84_017805</name>
</gene>
<comment type="catalytic activity">
    <reaction evidence="7">
        <text>L-aspartate + 2-oxoglutarate = oxaloacetate + L-glutamate</text>
        <dbReference type="Rhea" id="RHEA:21824"/>
        <dbReference type="ChEBI" id="CHEBI:16452"/>
        <dbReference type="ChEBI" id="CHEBI:16810"/>
        <dbReference type="ChEBI" id="CHEBI:29985"/>
        <dbReference type="ChEBI" id="CHEBI:29991"/>
        <dbReference type="EC" id="2.6.1.1"/>
    </reaction>
</comment>
<accession>A0A8X8KPM8</accession>
<dbReference type="Proteomes" id="UP000484076">
    <property type="component" value="Unassembled WGS sequence"/>
</dbReference>
<comment type="caution">
    <text evidence="9">The sequence shown here is derived from an EMBL/GenBank/DDBJ whole genome shotgun (WGS) entry which is preliminary data.</text>
</comment>
<evidence type="ECO:0000256" key="6">
    <source>
        <dbReference type="ARBA" id="ARBA00022898"/>
    </source>
</evidence>
<dbReference type="Pfam" id="PF00155">
    <property type="entry name" value="Aminotran_1_2"/>
    <property type="match status" value="1"/>
</dbReference>
<evidence type="ECO:0000256" key="4">
    <source>
        <dbReference type="ARBA" id="ARBA00022576"/>
    </source>
</evidence>
<dbReference type="Gene3D" id="3.90.1150.10">
    <property type="entry name" value="Aspartate Aminotransferase, domain 1"/>
    <property type="match status" value="1"/>
</dbReference>
<evidence type="ECO:0000259" key="8">
    <source>
        <dbReference type="Pfam" id="PF00155"/>
    </source>
</evidence>
<dbReference type="SUPFAM" id="SSF53383">
    <property type="entry name" value="PLP-dependent transferases"/>
    <property type="match status" value="1"/>
</dbReference>
<dbReference type="PANTHER" id="PTHR46383:SF1">
    <property type="entry name" value="ASPARTATE AMINOTRANSFERASE"/>
    <property type="match status" value="1"/>
</dbReference>
<dbReference type="InterPro" id="IPR050596">
    <property type="entry name" value="AspAT/PAT-like"/>
</dbReference>
<proteinExistence type="inferred from homology"/>
<keyword evidence="10" id="KW-1185">Reference proteome</keyword>
<evidence type="ECO:0000256" key="1">
    <source>
        <dbReference type="ARBA" id="ARBA00001933"/>
    </source>
</evidence>
<dbReference type="CDD" id="cd00609">
    <property type="entry name" value="AAT_like"/>
    <property type="match status" value="1"/>
</dbReference>
<dbReference type="RefSeq" id="WP_152828422.1">
    <property type="nucleotide sequence ID" value="NZ_WHUT02000013.1"/>
</dbReference>
<dbReference type="InterPro" id="IPR015424">
    <property type="entry name" value="PyrdxlP-dep_Trfase"/>
</dbReference>
<keyword evidence="5" id="KW-0808">Transferase</keyword>
<reference evidence="9" key="1">
    <citation type="submission" date="2020-05" db="EMBL/GenBank/DDBJ databases">
        <title>Fertoebacter nigrum gen. nov., sp. nov., a new member of the family Rhodobacteraceae.</title>
        <authorList>
            <person name="Szuroczki S."/>
            <person name="Abbaszade G."/>
            <person name="Buni D."/>
            <person name="Schumann P."/>
            <person name="Toth E."/>
        </authorList>
    </citation>
    <scope>NUCLEOTIDE SEQUENCE</scope>
    <source>
        <strain evidence="9">RG-N-1a</strain>
    </source>
</reference>
<protein>
    <recommendedName>
        <fullName evidence="3">aspartate transaminase</fullName>
        <ecNumber evidence="3">2.6.1.1</ecNumber>
    </recommendedName>
</protein>
<name>A0A8X8KPM8_9RHOB</name>
<dbReference type="EMBL" id="WHUT02000013">
    <property type="protein sequence ID" value="NUB46250.1"/>
    <property type="molecule type" value="Genomic_DNA"/>
</dbReference>
<organism evidence="9 10">
    <name type="scientific">Fertoeibacter niger</name>
    <dbReference type="NCBI Taxonomy" id="2656921"/>
    <lineage>
        <taxon>Bacteria</taxon>
        <taxon>Pseudomonadati</taxon>
        <taxon>Pseudomonadota</taxon>
        <taxon>Alphaproteobacteria</taxon>
        <taxon>Rhodobacterales</taxon>
        <taxon>Paracoccaceae</taxon>
        <taxon>Fertoeibacter</taxon>
    </lineage>
</organism>
<sequence length="399" mass="41726">MRYADITTRLSGLGGAKWAIHARARALAAAGRDVIELTIGEPDVPTPAALTEVAAAGMRAGRTGYSNGRGEPALVAALAARYSARRGRQIGADQIMCFPGTQTVLYAVLTGLVQAGDEVLMGDPMYATYEGVIAATGAAMVPVPLRPEHGFRMQAADVAARITPRSRVIFLNSPHNPTGAVLTRADIAAIGQLAVAHDLWIVCDEVYEDLVFEGVAFASPLDDPALAERVIVASSISKSHAAPGFRSGWCVAPAEFCQHLLPLSETMLFGNQPFIADMTAAAVAVPSPVAPGMCARFAARADLLVRRLDGVAGLRVHRPEAGMFALIDVRGTGLDSSSFAMDLLEQAGVAVMPGESFGAALHGWVRVALTQPDALIDAACDRIVAHVQASTTQARAVNA</sequence>
<feature type="domain" description="Aminotransferase class I/classII large" evidence="8">
    <location>
        <begin position="33"/>
        <end position="383"/>
    </location>
</feature>
<dbReference type="Gene3D" id="3.40.640.10">
    <property type="entry name" value="Type I PLP-dependent aspartate aminotransferase-like (Major domain)"/>
    <property type="match status" value="1"/>
</dbReference>
<evidence type="ECO:0000313" key="9">
    <source>
        <dbReference type="EMBL" id="NUB46250.1"/>
    </source>
</evidence>
<dbReference type="PANTHER" id="PTHR46383">
    <property type="entry name" value="ASPARTATE AMINOTRANSFERASE"/>
    <property type="match status" value="1"/>
</dbReference>
<comment type="cofactor">
    <cofactor evidence="1">
        <name>pyridoxal 5'-phosphate</name>
        <dbReference type="ChEBI" id="CHEBI:597326"/>
    </cofactor>
</comment>
<dbReference type="GO" id="GO:0030170">
    <property type="term" value="F:pyridoxal phosphate binding"/>
    <property type="evidence" value="ECO:0007669"/>
    <property type="project" value="InterPro"/>
</dbReference>
<keyword evidence="6" id="KW-0663">Pyridoxal phosphate</keyword>
<evidence type="ECO:0000256" key="3">
    <source>
        <dbReference type="ARBA" id="ARBA00012753"/>
    </source>
</evidence>
<evidence type="ECO:0000256" key="5">
    <source>
        <dbReference type="ARBA" id="ARBA00022679"/>
    </source>
</evidence>
<dbReference type="AlphaFoldDB" id="A0A8X8KPM8"/>
<dbReference type="InterPro" id="IPR004839">
    <property type="entry name" value="Aminotransferase_I/II_large"/>
</dbReference>